<evidence type="ECO:0000313" key="3">
    <source>
        <dbReference type="EMBL" id="GBM99931.1"/>
    </source>
</evidence>
<dbReference type="PROSITE" id="PS00018">
    <property type="entry name" value="EF_HAND_1"/>
    <property type="match status" value="1"/>
</dbReference>
<proteinExistence type="predicted"/>
<dbReference type="InterPro" id="IPR011992">
    <property type="entry name" value="EF-hand-dom_pair"/>
</dbReference>
<dbReference type="OrthoDB" id="6432399at2759"/>
<name>A0A4Y2KC51_ARAVE</name>
<sequence length="210" mass="23597">MGPTSRTTIYMPTRKREPALLSGCFSSTCSLCPPDGGYIHRAAMMRDRGDLRETLQNKARDLFALCDPEGKGYATKTDIEALRDEVPLPPNQLHQVFDALDANGDGKLTLQEFTDGFGIFLGIGALPQNNSDAQGGNETEDDDEMLEELLDHLGARNLFTDEEYVREMWSRVRKEDPVMRSNFEKFISKMAADLKDSARERSKLQTTLKK</sequence>
<dbReference type="PROSITE" id="PS50222">
    <property type="entry name" value="EF_HAND_2"/>
    <property type="match status" value="1"/>
</dbReference>
<dbReference type="AlphaFoldDB" id="A0A4Y2KC51"/>
<accession>A0A4Y2KC51</accession>
<protein>
    <submittedName>
        <fullName evidence="3">EF-hand calcium-binding domain-containing protein 4A</fullName>
    </submittedName>
</protein>
<dbReference type="Pfam" id="PF13499">
    <property type="entry name" value="EF-hand_7"/>
    <property type="match status" value="1"/>
</dbReference>
<dbReference type="EMBL" id="BGPR01004463">
    <property type="protein sequence ID" value="GBM99931.1"/>
    <property type="molecule type" value="Genomic_DNA"/>
</dbReference>
<reference evidence="3 4" key="1">
    <citation type="journal article" date="2019" name="Sci. Rep.">
        <title>Orb-weaving spider Araneus ventricosus genome elucidates the spidroin gene catalogue.</title>
        <authorList>
            <person name="Kono N."/>
            <person name="Nakamura H."/>
            <person name="Ohtoshi R."/>
            <person name="Moran D.A.P."/>
            <person name="Shinohara A."/>
            <person name="Yoshida Y."/>
            <person name="Fujiwara M."/>
            <person name="Mori M."/>
            <person name="Tomita M."/>
            <person name="Arakawa K."/>
        </authorList>
    </citation>
    <scope>NUCLEOTIDE SEQUENCE [LARGE SCALE GENOMIC DNA]</scope>
</reference>
<keyword evidence="4" id="KW-1185">Reference proteome</keyword>
<dbReference type="InterPro" id="IPR018247">
    <property type="entry name" value="EF_Hand_1_Ca_BS"/>
</dbReference>
<gene>
    <name evidence="3" type="primary">cracr2b</name>
    <name evidence="3" type="ORF">AVEN_67059_1</name>
</gene>
<dbReference type="Gene3D" id="1.10.238.10">
    <property type="entry name" value="EF-hand"/>
    <property type="match status" value="1"/>
</dbReference>
<feature type="domain" description="EF-hand" evidence="2">
    <location>
        <begin position="88"/>
        <end position="123"/>
    </location>
</feature>
<evidence type="ECO:0000313" key="4">
    <source>
        <dbReference type="Proteomes" id="UP000499080"/>
    </source>
</evidence>
<dbReference type="GO" id="GO:0005509">
    <property type="term" value="F:calcium ion binding"/>
    <property type="evidence" value="ECO:0007669"/>
    <property type="project" value="InterPro"/>
</dbReference>
<dbReference type="InterPro" id="IPR002048">
    <property type="entry name" value="EF_hand_dom"/>
</dbReference>
<evidence type="ECO:0000256" key="1">
    <source>
        <dbReference type="ARBA" id="ARBA00022837"/>
    </source>
</evidence>
<dbReference type="Proteomes" id="UP000499080">
    <property type="component" value="Unassembled WGS sequence"/>
</dbReference>
<dbReference type="SUPFAM" id="SSF47473">
    <property type="entry name" value="EF-hand"/>
    <property type="match status" value="1"/>
</dbReference>
<comment type="caution">
    <text evidence="3">The sequence shown here is derived from an EMBL/GenBank/DDBJ whole genome shotgun (WGS) entry which is preliminary data.</text>
</comment>
<organism evidence="3 4">
    <name type="scientific">Araneus ventricosus</name>
    <name type="common">Orbweaver spider</name>
    <name type="synonym">Epeira ventricosa</name>
    <dbReference type="NCBI Taxonomy" id="182803"/>
    <lineage>
        <taxon>Eukaryota</taxon>
        <taxon>Metazoa</taxon>
        <taxon>Ecdysozoa</taxon>
        <taxon>Arthropoda</taxon>
        <taxon>Chelicerata</taxon>
        <taxon>Arachnida</taxon>
        <taxon>Araneae</taxon>
        <taxon>Araneomorphae</taxon>
        <taxon>Entelegynae</taxon>
        <taxon>Araneoidea</taxon>
        <taxon>Araneidae</taxon>
        <taxon>Araneus</taxon>
    </lineage>
</organism>
<evidence type="ECO:0000259" key="2">
    <source>
        <dbReference type="PROSITE" id="PS50222"/>
    </source>
</evidence>
<keyword evidence="1" id="KW-0106">Calcium</keyword>